<dbReference type="InterPro" id="IPR003903">
    <property type="entry name" value="UIM_dom"/>
</dbReference>
<evidence type="ECO:0000313" key="3">
    <source>
        <dbReference type="Proteomes" id="UP000693970"/>
    </source>
</evidence>
<dbReference type="EMBL" id="JAGRRH010000023">
    <property type="protein sequence ID" value="KAG7344299.1"/>
    <property type="molecule type" value="Genomic_DNA"/>
</dbReference>
<comment type="caution">
    <text evidence="2">The sequence shown here is derived from an EMBL/GenBank/DDBJ whole genome shotgun (WGS) entry which is preliminary data.</text>
</comment>
<evidence type="ECO:0000313" key="2">
    <source>
        <dbReference type="EMBL" id="KAG7344299.1"/>
    </source>
</evidence>
<feature type="region of interest" description="Disordered" evidence="1">
    <location>
        <begin position="239"/>
        <end position="258"/>
    </location>
</feature>
<dbReference type="SMART" id="SM00726">
    <property type="entry name" value="UIM"/>
    <property type="match status" value="3"/>
</dbReference>
<feature type="region of interest" description="Disordered" evidence="1">
    <location>
        <begin position="346"/>
        <end position="372"/>
    </location>
</feature>
<dbReference type="OrthoDB" id="49650at2759"/>
<reference evidence="2" key="2">
    <citation type="submission" date="2021-04" db="EMBL/GenBank/DDBJ databases">
        <authorList>
            <person name="Podell S."/>
        </authorList>
    </citation>
    <scope>NUCLEOTIDE SEQUENCE</scope>
    <source>
        <strain evidence="2">Hildebrandi</strain>
    </source>
</reference>
<feature type="region of interest" description="Disordered" evidence="1">
    <location>
        <begin position="623"/>
        <end position="665"/>
    </location>
</feature>
<dbReference type="Proteomes" id="UP000693970">
    <property type="component" value="Unassembled WGS sequence"/>
</dbReference>
<keyword evidence="3" id="KW-1185">Reference proteome</keyword>
<feature type="region of interest" description="Disordered" evidence="1">
    <location>
        <begin position="403"/>
        <end position="453"/>
    </location>
</feature>
<feature type="compositionally biased region" description="Basic and acidic residues" evidence="1">
    <location>
        <begin position="132"/>
        <end position="155"/>
    </location>
</feature>
<feature type="region of interest" description="Disordered" evidence="1">
    <location>
        <begin position="886"/>
        <end position="909"/>
    </location>
</feature>
<feature type="region of interest" description="Disordered" evidence="1">
    <location>
        <begin position="132"/>
        <end position="172"/>
    </location>
</feature>
<gene>
    <name evidence="2" type="ORF">IV203_022307</name>
</gene>
<feature type="region of interest" description="Disordered" evidence="1">
    <location>
        <begin position="561"/>
        <end position="590"/>
    </location>
</feature>
<proteinExistence type="predicted"/>
<feature type="region of interest" description="Disordered" evidence="1">
    <location>
        <begin position="1"/>
        <end position="20"/>
    </location>
</feature>
<name>A0A9K3KIF2_9STRA</name>
<feature type="compositionally biased region" description="Polar residues" evidence="1">
    <location>
        <begin position="645"/>
        <end position="657"/>
    </location>
</feature>
<feature type="compositionally biased region" description="Polar residues" evidence="1">
    <location>
        <begin position="248"/>
        <end position="258"/>
    </location>
</feature>
<evidence type="ECO:0000256" key="1">
    <source>
        <dbReference type="SAM" id="MobiDB-lite"/>
    </source>
</evidence>
<feature type="region of interest" description="Disordered" evidence="1">
    <location>
        <begin position="694"/>
        <end position="746"/>
    </location>
</feature>
<dbReference type="PROSITE" id="PS50330">
    <property type="entry name" value="UIM"/>
    <property type="match status" value="1"/>
</dbReference>
<protein>
    <submittedName>
        <fullName evidence="2">Uncharacterized protein</fullName>
    </submittedName>
</protein>
<feature type="compositionally biased region" description="Basic and acidic residues" evidence="1">
    <location>
        <begin position="631"/>
        <end position="644"/>
    </location>
</feature>
<accession>A0A9K3KIF2</accession>
<feature type="compositionally biased region" description="Polar residues" evidence="1">
    <location>
        <begin position="708"/>
        <end position="722"/>
    </location>
</feature>
<feature type="compositionally biased region" description="Polar residues" evidence="1">
    <location>
        <begin position="570"/>
        <end position="579"/>
    </location>
</feature>
<feature type="region of interest" description="Disordered" evidence="1">
    <location>
        <begin position="778"/>
        <end position="806"/>
    </location>
</feature>
<reference evidence="2" key="1">
    <citation type="journal article" date="2021" name="Sci. Rep.">
        <title>Diploid genomic architecture of Nitzschia inconspicua, an elite biomass production diatom.</title>
        <authorList>
            <person name="Oliver A."/>
            <person name="Podell S."/>
            <person name="Pinowska A."/>
            <person name="Traller J.C."/>
            <person name="Smith S.R."/>
            <person name="McClure R."/>
            <person name="Beliaev A."/>
            <person name="Bohutskyi P."/>
            <person name="Hill E.A."/>
            <person name="Rabines A."/>
            <person name="Zheng H."/>
            <person name="Allen L.Z."/>
            <person name="Kuo A."/>
            <person name="Grigoriev I.V."/>
            <person name="Allen A.E."/>
            <person name="Hazlebeck D."/>
            <person name="Allen E.E."/>
        </authorList>
    </citation>
    <scope>NUCLEOTIDE SEQUENCE</scope>
    <source>
        <strain evidence="2">Hildebrandi</strain>
    </source>
</reference>
<feature type="compositionally biased region" description="Low complexity" evidence="1">
    <location>
        <begin position="431"/>
        <end position="444"/>
    </location>
</feature>
<feature type="compositionally biased region" description="Polar residues" evidence="1">
    <location>
        <begin position="157"/>
        <end position="168"/>
    </location>
</feature>
<sequence>MAFSTCSHSQSSSASGHGFSIGESATQQLVSSIGTTVVAAGVAAAPAKEETLYEALVRFHQHEQTLDDSVWDDDSDEMYQRARRQLQQQQRQAQFTSGLKAPTEDCFLRQQQQLLPEQQQEQQPWVEDNRKLPAREPSQEDAKPPARGNRSEDGRGATSTHQHGNSAFSGREIKKKLVSPKSVPGIFHVNEPAIRSDAAMYIDAYGDVHNSHRSTTIYNNPTDGATLASSVASVAFKEHNTHHPPPSVKQSQSENRQFATHQLATGQNLTSHHHSTIKSTAARIPQSISAPMEPEDLRQAVAIPHQSQYETHPVPSFHDKFCQRNRPSTHSTIDSDELVQARGVLQAKKYSPETPISTSKGRDAQRSTAPSVGSLYPIELLDRRRNDDATPPSLMCAMKSSPERITPHWPRNDFSRQFDNNAETSQRHRPQQQQLLNCPQNPQNIPAPRRRSETIPRQLNLMDFGSDEHIRNFREMERYKNGDLHVMERSRRDAEMRRSSTTCSIKSTASNPCSPSMWSYIEPSPTRSGGHNVHRFGRSQSDIMKHPLAAAVVASRATADTNLHRPRSPPSQFNSSHLSIETKKKHNPTRQLHNGREQFIYPTSYGHLSPQTLTNPIDLAHSHRSHQMPPHIHDKDLFGPHHNNDNNFHPSRLTRSFDSGDIHQSDPLRRAPFALNDEDEELKLALQLSLQETNARQSASSIPPPRDGQQSHASTLERSSAPRSGRDSNPYLQHVTESKSGVTAPIESSDFGQEVYNANVESEIDELMLALKISAEESRSPVRASSISGSSRPFVENPSDTGSNDAVKRSEQYRILQQIREEKERKDLELALKVSQAEAERRRTFTLMSDHQSRDFIHDSLPSTALDNHDTTRDFLVSQQKALEEYQRKRQSKTGAASSDHSQREMRRTRLSDVYRENLLVKGAIETQQAIATGRAHTVRCITCEARLQAPVSYALVYCPRCETISPT</sequence>
<feature type="compositionally biased region" description="Basic and acidic residues" evidence="1">
    <location>
        <begin position="403"/>
        <end position="416"/>
    </location>
</feature>
<dbReference type="AlphaFoldDB" id="A0A9K3KIF2"/>
<organism evidence="2 3">
    <name type="scientific">Nitzschia inconspicua</name>
    <dbReference type="NCBI Taxonomy" id="303405"/>
    <lineage>
        <taxon>Eukaryota</taxon>
        <taxon>Sar</taxon>
        <taxon>Stramenopiles</taxon>
        <taxon>Ochrophyta</taxon>
        <taxon>Bacillariophyta</taxon>
        <taxon>Bacillariophyceae</taxon>
        <taxon>Bacillariophycidae</taxon>
        <taxon>Bacillariales</taxon>
        <taxon>Bacillariaceae</taxon>
        <taxon>Nitzschia</taxon>
    </lineage>
</organism>